<evidence type="ECO:0000256" key="1">
    <source>
        <dbReference type="SAM" id="Phobius"/>
    </source>
</evidence>
<feature type="transmembrane region" description="Helical" evidence="1">
    <location>
        <begin position="24"/>
        <end position="43"/>
    </location>
</feature>
<evidence type="ECO:0000313" key="2">
    <source>
        <dbReference type="EMBL" id="ATV60012.1"/>
    </source>
</evidence>
<keyword evidence="1" id="KW-0472">Membrane</keyword>
<dbReference type="AlphaFoldDB" id="A0A2D3NXA7"/>
<evidence type="ECO:0000313" key="3">
    <source>
        <dbReference type="Proteomes" id="UP000230056"/>
    </source>
</evidence>
<name>A0A2D3NXA7_9FUSO</name>
<dbReference type="GO" id="GO:0016787">
    <property type="term" value="F:hydrolase activity"/>
    <property type="evidence" value="ECO:0007669"/>
    <property type="project" value="UniProtKB-KW"/>
</dbReference>
<dbReference type="Proteomes" id="UP000230056">
    <property type="component" value="Chromosome"/>
</dbReference>
<proteinExistence type="predicted"/>
<gene>
    <name evidence="2" type="ORF">CTM72_10000</name>
</gene>
<sequence length="157" mass="18733">MQTITKIQDDTYIMKNDELVYKRGYYTGYWLINFLSLAYLLASNSKYKYVYIILIVSSILLFFLIKNALEKVLFIFKKNELEIQIIRKNKIIRNNIFNYGEILDLKVREFTGKTGSTYNIEIIFSNEKKSYDYSELKEEAYKVVKIYNLYKNGDIDV</sequence>
<protein>
    <submittedName>
        <fullName evidence="2">Sucrose-6-phosphate hydrolase</fullName>
    </submittedName>
</protein>
<accession>A0A2D3NXA7</accession>
<dbReference type="EMBL" id="CP024699">
    <property type="protein sequence ID" value="ATV60012.1"/>
    <property type="molecule type" value="Genomic_DNA"/>
</dbReference>
<keyword evidence="1" id="KW-0812">Transmembrane</keyword>
<dbReference type="RefSeq" id="WP_100025301.1">
    <property type="nucleotide sequence ID" value="NZ_CP024699.1"/>
</dbReference>
<reference evidence="2 3" key="1">
    <citation type="submission" date="2017-11" db="EMBL/GenBank/DDBJ databases">
        <title>Genome sequencing of Fusobacterium periodonticum KCOM 1261.</title>
        <authorList>
            <person name="Kook J.-K."/>
            <person name="Park S.-N."/>
            <person name="Lim Y.K."/>
        </authorList>
    </citation>
    <scope>NUCLEOTIDE SEQUENCE [LARGE SCALE GENOMIC DNA]</scope>
    <source>
        <strain evidence="2 3">KCOM 1261</strain>
    </source>
</reference>
<feature type="transmembrane region" description="Helical" evidence="1">
    <location>
        <begin position="49"/>
        <end position="69"/>
    </location>
</feature>
<keyword evidence="2" id="KW-0378">Hydrolase</keyword>
<keyword evidence="1" id="KW-1133">Transmembrane helix</keyword>
<organism evidence="2 3">
    <name type="scientific">Fusobacterium pseudoperiodonticum</name>
    <dbReference type="NCBI Taxonomy" id="2663009"/>
    <lineage>
        <taxon>Bacteria</taxon>
        <taxon>Fusobacteriati</taxon>
        <taxon>Fusobacteriota</taxon>
        <taxon>Fusobacteriia</taxon>
        <taxon>Fusobacteriales</taxon>
        <taxon>Fusobacteriaceae</taxon>
        <taxon>Fusobacterium</taxon>
    </lineage>
</organism>